<evidence type="ECO:0000259" key="1">
    <source>
        <dbReference type="PROSITE" id="PS51286"/>
    </source>
</evidence>
<dbReference type="GO" id="GO:0044528">
    <property type="term" value="P:regulation of mitochondrial mRNA stability"/>
    <property type="evidence" value="ECO:0007669"/>
    <property type="project" value="InterPro"/>
</dbReference>
<accession>A0AAN8JU60</accession>
<proteinExistence type="predicted"/>
<evidence type="ECO:0000313" key="3">
    <source>
        <dbReference type="Proteomes" id="UP001347796"/>
    </source>
</evidence>
<keyword evidence="3" id="KW-1185">Reference proteome</keyword>
<feature type="domain" description="RAP" evidence="1">
    <location>
        <begin position="846"/>
        <end position="906"/>
    </location>
</feature>
<name>A0AAN8JU60_PATCE</name>
<dbReference type="InterPro" id="IPR013584">
    <property type="entry name" value="RAP"/>
</dbReference>
<dbReference type="Proteomes" id="UP001347796">
    <property type="component" value="Unassembled WGS sequence"/>
</dbReference>
<dbReference type="Pfam" id="PF08368">
    <property type="entry name" value="FAST_2"/>
    <property type="match status" value="1"/>
</dbReference>
<dbReference type="PROSITE" id="PS51286">
    <property type="entry name" value="RAP"/>
    <property type="match status" value="1"/>
</dbReference>
<comment type="caution">
    <text evidence="2">The sequence shown here is derived from an EMBL/GenBank/DDBJ whole genome shotgun (WGS) entry which is preliminary data.</text>
</comment>
<dbReference type="InterPro" id="IPR013579">
    <property type="entry name" value="FAST_2"/>
</dbReference>
<gene>
    <name evidence="2" type="ORF">SNE40_007659</name>
</gene>
<organism evidence="2 3">
    <name type="scientific">Patella caerulea</name>
    <name type="common">Rayed Mediterranean limpet</name>
    <dbReference type="NCBI Taxonomy" id="87958"/>
    <lineage>
        <taxon>Eukaryota</taxon>
        <taxon>Metazoa</taxon>
        <taxon>Spiralia</taxon>
        <taxon>Lophotrochozoa</taxon>
        <taxon>Mollusca</taxon>
        <taxon>Gastropoda</taxon>
        <taxon>Patellogastropoda</taxon>
        <taxon>Patelloidea</taxon>
        <taxon>Patellidae</taxon>
        <taxon>Patella</taxon>
    </lineage>
</organism>
<sequence>MQLPVLPVRKFNTWCFWNYVLGKKYLSVNIRSPRYTCARAQISSTPIYDKNNVRVFKSIDHLNLNNTNRTCAQKYSTCNEKKDIPMTINKELSKAALLADLQHLCENQLIEIDQLPTYANQLVRVVYEDLFNQYPWLFKNFIVAFDQLEIMGKREESLSPVLQSPGCQMLFELIEASVDQIPYQDCADVALAFILLGKPLHATFLNKFLNRIIDSNYKFSLESLASISDLSKMFPIGYHTILLNMVLSQLSEIISKDTVCINDEDYHLQMTYIYQILSNTVKFYKGETFLEKITEYFLNSIKSKKYLSYADIRPCIRFINLLTHKSFEGLEKIKAQPYVRNILHLKDFVMEKLPQYFDQISGQDLRCLKVPGSTPDILLRRLDKLLYKDDLPITELVHLLDSFSAYFIKTKTLDRMISVTVERIDEMDIYSLLKLPKLVLVPEVVSKFERKILENLDSVAHSLGHFHKILYIYGTTSTENSDFDNTFSAKLIELLHGQFGTNPFTVCLIAFCLLGNTKTELPDIVLERLLPALPQCPHKAFALLKTCISNKKRLEPLNVPIMEIKSAILSTLLKNNNLNSQLIVSAFCNHGLLFKFNQDSSLNVLLSKMLKNLPNFTKDMSRVEFHKFCFMFKVLRCYQPQVFQDMENYFFDHFSELHESQTARLVFCYSINGYKPIRYEEFSEICQEMAIHSLKNTKLTHSLLFIFHLCQMQIFPEKVIKQLFTLEYMNHIDSLEEISSHSYQARSLKSLLYQINQCVSIEYPELNIPMICTGTDASINTEYTPTLRRLEQALDYVLNGTQYFSSSVKSPYGHHITHECILDSHGTPLIYDSASKSVTNSNIQRVAILPFLERDYCRQSHYLTGSSLMLKRHLEILGYKVVKIPYYEWKSMALTELDSQVSYLHNKIFN</sequence>
<dbReference type="SMART" id="SM00952">
    <property type="entry name" value="RAP"/>
    <property type="match status" value="1"/>
</dbReference>
<dbReference type="Pfam" id="PF08373">
    <property type="entry name" value="RAP"/>
    <property type="match status" value="1"/>
</dbReference>
<reference evidence="2 3" key="1">
    <citation type="submission" date="2024-01" db="EMBL/GenBank/DDBJ databases">
        <title>The genome of the rayed Mediterranean limpet Patella caerulea (Linnaeus, 1758).</title>
        <authorList>
            <person name="Anh-Thu Weber A."/>
            <person name="Halstead-Nussloch G."/>
        </authorList>
    </citation>
    <scope>NUCLEOTIDE SEQUENCE [LARGE SCALE GENOMIC DNA]</scope>
    <source>
        <strain evidence="2">AATW-2023a</strain>
        <tissue evidence="2">Whole specimen</tissue>
    </source>
</reference>
<evidence type="ECO:0000313" key="2">
    <source>
        <dbReference type="EMBL" id="KAK6185417.1"/>
    </source>
</evidence>
<dbReference type="EMBL" id="JAZGQO010000006">
    <property type="protein sequence ID" value="KAK6185417.1"/>
    <property type="molecule type" value="Genomic_DNA"/>
</dbReference>
<protein>
    <recommendedName>
        <fullName evidence="1">RAP domain-containing protein</fullName>
    </recommendedName>
</protein>
<dbReference type="AlphaFoldDB" id="A0AAN8JU60"/>